<accession>A0A258HEQ5</accession>
<evidence type="ECO:0000313" key="1">
    <source>
        <dbReference type="EMBL" id="OYX55376.1"/>
    </source>
</evidence>
<proteinExistence type="predicted"/>
<reference evidence="1" key="1">
    <citation type="submission" date="2017-03" db="EMBL/GenBank/DDBJ databases">
        <title>Lifting the veil on microbial sulfur biogeochemistry in mining wastewaters.</title>
        <authorList>
            <person name="Kantor R.S."/>
            <person name="Colenbrander Nelson T."/>
            <person name="Marshall S."/>
            <person name="Bennett D."/>
            <person name="Apte S."/>
            <person name="Camacho D."/>
            <person name="Thomas B.C."/>
            <person name="Warren L.A."/>
            <person name="Banfield J.F."/>
        </authorList>
    </citation>
    <scope>NUCLEOTIDE SEQUENCE [LARGE SCALE GENOMIC DNA]</scope>
    <source>
        <strain evidence="1">32-68-21</strain>
    </source>
</reference>
<dbReference type="Proteomes" id="UP000216147">
    <property type="component" value="Unassembled WGS sequence"/>
</dbReference>
<gene>
    <name evidence="1" type="ORF">B7Y86_13705</name>
</gene>
<dbReference type="AlphaFoldDB" id="A0A258HEQ5"/>
<protein>
    <submittedName>
        <fullName evidence="1">Uncharacterized protein</fullName>
    </submittedName>
</protein>
<comment type="caution">
    <text evidence="1">The sequence shown here is derived from an EMBL/GenBank/DDBJ whole genome shotgun (WGS) entry which is preliminary data.</text>
</comment>
<name>A0A258HEQ5_9CAUL</name>
<dbReference type="EMBL" id="NCEQ01000014">
    <property type="protein sequence ID" value="OYX55376.1"/>
    <property type="molecule type" value="Genomic_DNA"/>
</dbReference>
<organism evidence="1">
    <name type="scientific">Brevundimonas subvibrioides</name>
    <dbReference type="NCBI Taxonomy" id="74313"/>
    <lineage>
        <taxon>Bacteria</taxon>
        <taxon>Pseudomonadati</taxon>
        <taxon>Pseudomonadota</taxon>
        <taxon>Alphaproteobacteria</taxon>
        <taxon>Caulobacterales</taxon>
        <taxon>Caulobacteraceae</taxon>
        <taxon>Brevundimonas</taxon>
    </lineage>
</organism>
<sequence length="113" mass="12738">MNRFLTMRRLSILFFGLFAVCVAGAFAFQRFYVAPADACEQSGRWWYEEGRECVQPIYLPDITGRPAGVTRAEASNEQNRELLAIEDRLAAERAARVAATERDRADYAAKTGK</sequence>